<evidence type="ECO:0008006" key="4">
    <source>
        <dbReference type="Google" id="ProtNLM"/>
    </source>
</evidence>
<accession>A0A0K1JFR2</accession>
<proteinExistence type="predicted"/>
<dbReference type="AlphaFoldDB" id="A0A0K1JFR2"/>
<evidence type="ECO:0000313" key="2">
    <source>
        <dbReference type="EMBL" id="AKU15423.1"/>
    </source>
</evidence>
<reference evidence="2 3" key="1">
    <citation type="submission" date="2015-03" db="EMBL/GenBank/DDBJ databases">
        <title>Luteipulveratus halotolerans sp. nov., a novel actinobacterium (Dermacoccaceae) from Sarawak, Malaysia.</title>
        <authorList>
            <person name="Juboi H."/>
            <person name="Basik A."/>
            <person name="Shamsul S.S."/>
            <person name="Arnold P."/>
            <person name="Schmitt E.K."/>
            <person name="Sanglier J.-J."/>
            <person name="Yeo T."/>
        </authorList>
    </citation>
    <scope>NUCLEOTIDE SEQUENCE [LARGE SCALE GENOMIC DNA]</scope>
    <source>
        <strain evidence="2 3">MN07-A0370</strain>
    </source>
</reference>
<dbReference type="Proteomes" id="UP000066480">
    <property type="component" value="Chromosome"/>
</dbReference>
<gene>
    <name evidence="2" type="ORF">VV02_05325</name>
</gene>
<dbReference type="EMBL" id="CP011112">
    <property type="protein sequence ID" value="AKU15423.1"/>
    <property type="molecule type" value="Genomic_DNA"/>
</dbReference>
<dbReference type="KEGG" id="lmoi:VV02_05325"/>
<keyword evidence="1" id="KW-0472">Membrane</keyword>
<feature type="transmembrane region" description="Helical" evidence="1">
    <location>
        <begin position="21"/>
        <end position="44"/>
    </location>
</feature>
<organism evidence="2 3">
    <name type="scientific">Luteipulveratus mongoliensis</name>
    <dbReference type="NCBI Taxonomy" id="571913"/>
    <lineage>
        <taxon>Bacteria</taxon>
        <taxon>Bacillati</taxon>
        <taxon>Actinomycetota</taxon>
        <taxon>Actinomycetes</taxon>
        <taxon>Micrococcales</taxon>
        <taxon>Dermacoccaceae</taxon>
        <taxon>Luteipulveratus</taxon>
    </lineage>
</organism>
<dbReference type="STRING" id="571913.VV02_05325"/>
<name>A0A0K1JFR2_9MICO</name>
<dbReference type="RefSeq" id="WP_052590312.1">
    <property type="nucleotide sequence ID" value="NZ_CP011112.1"/>
</dbReference>
<evidence type="ECO:0000256" key="1">
    <source>
        <dbReference type="SAM" id="Phobius"/>
    </source>
</evidence>
<feature type="transmembrane region" description="Helical" evidence="1">
    <location>
        <begin position="64"/>
        <end position="85"/>
    </location>
</feature>
<protein>
    <recommendedName>
        <fullName evidence="4">Integral membrane protein</fullName>
    </recommendedName>
</protein>
<dbReference type="OrthoDB" id="4838646at2"/>
<evidence type="ECO:0000313" key="3">
    <source>
        <dbReference type="Proteomes" id="UP000066480"/>
    </source>
</evidence>
<keyword evidence="1" id="KW-1133">Transmembrane helix</keyword>
<keyword evidence="3" id="KW-1185">Reference proteome</keyword>
<keyword evidence="1" id="KW-0812">Transmembrane</keyword>
<sequence>MIAAVTVLLAFPLGYFLRSHLAANTTYAIAYLWAFVFQTLYLLLDSLDGGDAPAFDKGEFPTSYGAVALAIFAVGFGMVAAGRWVRERRTVRPRQHTASSLVE</sequence>